<organism evidence="2 3">
    <name type="scientific">Enterococcus columbae DSM 7374 = ATCC 51263</name>
    <dbReference type="NCBI Taxonomy" id="1121865"/>
    <lineage>
        <taxon>Bacteria</taxon>
        <taxon>Bacillati</taxon>
        <taxon>Bacillota</taxon>
        <taxon>Bacilli</taxon>
        <taxon>Lactobacillales</taxon>
        <taxon>Enterococcaceae</taxon>
        <taxon>Enterococcus</taxon>
    </lineage>
</organism>
<dbReference type="PATRIC" id="fig|1121865.3.peg.82"/>
<name>S1NTG2_9ENTE</name>
<comment type="caution">
    <text evidence="2">The sequence shown here is derived from an EMBL/GenBank/DDBJ whole genome shotgun (WGS) entry which is preliminary data.</text>
</comment>
<accession>S1NTG2</accession>
<dbReference type="RefSeq" id="WP_016182258.1">
    <property type="nucleotide sequence ID" value="NZ_JXKI01000007.1"/>
</dbReference>
<sequence>MIEKIAYLLIIVLLIILQLTHWISLSLFFLLFSFILLLIDSRMIIAKKYDWILLIANPNVDSKENKRLLYVTGAIICLAALILLGVGMYLNE</sequence>
<reference evidence="2 3" key="1">
    <citation type="submission" date="2013-03" db="EMBL/GenBank/DDBJ databases">
        <title>The Genome Sequence of Enterococcus columbae ATCC_51263 (PacBio/Illumina hybrid assembly).</title>
        <authorList>
            <consortium name="The Broad Institute Genomics Platform"/>
            <consortium name="The Broad Institute Genome Sequencing Center for Infectious Disease"/>
            <person name="Earl A."/>
            <person name="Russ C."/>
            <person name="Gilmore M."/>
            <person name="Surin D."/>
            <person name="Walker B."/>
            <person name="Young S."/>
            <person name="Zeng Q."/>
            <person name="Gargeya S."/>
            <person name="Fitzgerald M."/>
            <person name="Haas B."/>
            <person name="Abouelleil A."/>
            <person name="Allen A.W."/>
            <person name="Alvarado L."/>
            <person name="Arachchi H.M."/>
            <person name="Berlin A.M."/>
            <person name="Chapman S.B."/>
            <person name="Gainer-Dewar J."/>
            <person name="Goldberg J."/>
            <person name="Griggs A."/>
            <person name="Gujja S."/>
            <person name="Hansen M."/>
            <person name="Howarth C."/>
            <person name="Imamovic A."/>
            <person name="Ireland A."/>
            <person name="Larimer J."/>
            <person name="McCowan C."/>
            <person name="Murphy C."/>
            <person name="Pearson M."/>
            <person name="Poon T.W."/>
            <person name="Priest M."/>
            <person name="Roberts A."/>
            <person name="Saif S."/>
            <person name="Shea T."/>
            <person name="Sisk P."/>
            <person name="Sykes S."/>
            <person name="Wortman J."/>
            <person name="Nusbaum C."/>
            <person name="Birren B."/>
        </authorList>
    </citation>
    <scope>NUCLEOTIDE SEQUENCE [LARGE SCALE GENOMIC DNA]</scope>
    <source>
        <strain evidence="2 3">ATCC 51263</strain>
    </source>
</reference>
<evidence type="ECO:0000313" key="2">
    <source>
        <dbReference type="EMBL" id="EOW84194.1"/>
    </source>
</evidence>
<dbReference type="AlphaFoldDB" id="S1NTG2"/>
<dbReference type="EMBL" id="ASWJ01000004">
    <property type="protein sequence ID" value="EOW84194.1"/>
    <property type="molecule type" value="Genomic_DNA"/>
</dbReference>
<keyword evidence="1" id="KW-0472">Membrane</keyword>
<evidence type="ECO:0000256" key="1">
    <source>
        <dbReference type="SAM" id="Phobius"/>
    </source>
</evidence>
<evidence type="ECO:0000313" key="3">
    <source>
        <dbReference type="Proteomes" id="UP000014113"/>
    </source>
</evidence>
<proteinExistence type="predicted"/>
<gene>
    <name evidence="2" type="ORF">I568_00681</name>
</gene>
<keyword evidence="3" id="KW-1185">Reference proteome</keyword>
<protein>
    <submittedName>
        <fullName evidence="2">Uncharacterized protein</fullName>
    </submittedName>
</protein>
<keyword evidence="1" id="KW-1133">Transmembrane helix</keyword>
<dbReference type="Proteomes" id="UP000014113">
    <property type="component" value="Unassembled WGS sequence"/>
</dbReference>
<feature type="transmembrane region" description="Helical" evidence="1">
    <location>
        <begin position="68"/>
        <end position="90"/>
    </location>
</feature>
<keyword evidence="1" id="KW-0812">Transmembrane</keyword>
<feature type="transmembrane region" description="Helical" evidence="1">
    <location>
        <begin position="6"/>
        <end position="39"/>
    </location>
</feature>